<keyword evidence="2" id="KW-0694">RNA-binding</keyword>
<keyword evidence="3" id="KW-0648">Protein biosynthesis</keyword>
<keyword evidence="3" id="KW-0396">Initiation factor</keyword>
<proteinExistence type="inferred from homology"/>
<dbReference type="SUPFAM" id="SSF50249">
    <property type="entry name" value="Nucleic acid-binding proteins"/>
    <property type="match status" value="1"/>
</dbReference>
<feature type="compositionally biased region" description="Low complexity" evidence="4">
    <location>
        <begin position="129"/>
        <end position="143"/>
    </location>
</feature>
<dbReference type="OrthoDB" id="1738325at2759"/>
<protein>
    <recommendedName>
        <fullName evidence="5">S1-like domain-containing protein</fullName>
    </recommendedName>
</protein>
<dbReference type="GO" id="GO:0003723">
    <property type="term" value="F:RNA binding"/>
    <property type="evidence" value="ECO:0007669"/>
    <property type="project" value="UniProtKB-KW"/>
</dbReference>
<dbReference type="OMA" id="ELWPADD"/>
<keyword evidence="7" id="KW-1185">Reference proteome</keyword>
<feature type="domain" description="S1-like" evidence="5">
    <location>
        <begin position="39"/>
        <end position="97"/>
    </location>
</feature>
<dbReference type="PROSITE" id="PS50832">
    <property type="entry name" value="S1_IF1_TYPE"/>
    <property type="match status" value="1"/>
</dbReference>
<comment type="similarity">
    <text evidence="1">Belongs to the EIF1AD family.</text>
</comment>
<evidence type="ECO:0000256" key="4">
    <source>
        <dbReference type="SAM" id="MobiDB-lite"/>
    </source>
</evidence>
<dbReference type="InterPro" id="IPR012340">
    <property type="entry name" value="NA-bd_OB-fold"/>
</dbReference>
<name>D7FVT6_ECTSI</name>
<dbReference type="PANTHER" id="PTHR21641:SF0">
    <property type="entry name" value="RNA-BINDING PROTEIN EIF1AD-RELATED"/>
    <property type="match status" value="1"/>
</dbReference>
<dbReference type="Proteomes" id="UP000002630">
    <property type="component" value="Linkage Group LG02"/>
</dbReference>
<dbReference type="eggNOG" id="KOG2925">
    <property type="taxonomic scope" value="Eukaryota"/>
</dbReference>
<evidence type="ECO:0000259" key="5">
    <source>
        <dbReference type="PROSITE" id="PS50832"/>
    </source>
</evidence>
<organism evidence="6 7">
    <name type="scientific">Ectocarpus siliculosus</name>
    <name type="common">Brown alga</name>
    <name type="synonym">Conferva siliculosa</name>
    <dbReference type="NCBI Taxonomy" id="2880"/>
    <lineage>
        <taxon>Eukaryota</taxon>
        <taxon>Sar</taxon>
        <taxon>Stramenopiles</taxon>
        <taxon>Ochrophyta</taxon>
        <taxon>PX clade</taxon>
        <taxon>Phaeophyceae</taxon>
        <taxon>Ectocarpales</taxon>
        <taxon>Ectocarpaceae</taxon>
        <taxon>Ectocarpus</taxon>
    </lineage>
</organism>
<dbReference type="SMART" id="SM00652">
    <property type="entry name" value="eIF1a"/>
    <property type="match status" value="1"/>
</dbReference>
<dbReference type="InterPro" id="IPR001253">
    <property type="entry name" value="TIF_eIF-1A"/>
</dbReference>
<feature type="compositionally biased region" description="Gly residues" evidence="4">
    <location>
        <begin position="144"/>
        <end position="156"/>
    </location>
</feature>
<evidence type="ECO:0000256" key="3">
    <source>
        <dbReference type="PROSITE-ProRule" id="PRU00181"/>
    </source>
</evidence>
<dbReference type="Gene3D" id="2.40.50.140">
    <property type="entry name" value="Nucleic acid-binding proteins"/>
    <property type="match status" value="1"/>
</dbReference>
<evidence type="ECO:0000256" key="1">
    <source>
        <dbReference type="ARBA" id="ARBA00007340"/>
    </source>
</evidence>
<dbReference type="STRING" id="2880.D7FVT6"/>
<dbReference type="InParanoid" id="D7FVT6"/>
<feature type="region of interest" description="Disordered" evidence="4">
    <location>
        <begin position="129"/>
        <end position="253"/>
    </location>
</feature>
<sequence>MAGVGRRTLYRKSVTDDYLNSTPEPGENEEIVLAQAPRGSNIIEIMLANGEPSLALLPTRFRKLIWVKRGDYLITSTSAGDFETSAGETGKVRHRVEHILNKDQIKHLKKRELWPADDAFGGALLAAGAGSSGPRDGWGDAVADGGGSSDSGGSKGMGAAAIEEKGNGGGEVAATAATAEKEVGSGVKVGGDGAGEVPSGAGRGEQEGDEDEEEEEEDDMSDLFVNNNRAAMMRLRVDHEDDEEDSDSDSDEE</sequence>
<dbReference type="GO" id="GO:0005634">
    <property type="term" value="C:nucleus"/>
    <property type="evidence" value="ECO:0007669"/>
    <property type="project" value="TreeGrafter"/>
</dbReference>
<dbReference type="InterPro" id="IPR006196">
    <property type="entry name" value="RNA-binding_domain_S1_IF1"/>
</dbReference>
<evidence type="ECO:0000256" key="2">
    <source>
        <dbReference type="ARBA" id="ARBA00022884"/>
    </source>
</evidence>
<dbReference type="EMBL" id="FN648486">
    <property type="protein sequence ID" value="CBJ25456.1"/>
    <property type="molecule type" value="Genomic_DNA"/>
</dbReference>
<dbReference type="InterPro" id="IPR039294">
    <property type="entry name" value="EIF1AD"/>
</dbReference>
<feature type="compositionally biased region" description="Acidic residues" evidence="4">
    <location>
        <begin position="207"/>
        <end position="221"/>
    </location>
</feature>
<dbReference type="AlphaFoldDB" id="D7FVT6"/>
<accession>D7FVT6</accession>
<dbReference type="PANTHER" id="PTHR21641">
    <property type="entry name" value="TRANSLATION INITIATION FACTOR-RELATED"/>
    <property type="match status" value="1"/>
</dbReference>
<dbReference type="GO" id="GO:0003743">
    <property type="term" value="F:translation initiation factor activity"/>
    <property type="evidence" value="ECO:0007669"/>
    <property type="project" value="UniProtKB-UniRule"/>
</dbReference>
<evidence type="ECO:0000313" key="6">
    <source>
        <dbReference type="EMBL" id="CBJ25456.1"/>
    </source>
</evidence>
<gene>
    <name evidence="6" type="ORF">Esi_0003_0018</name>
</gene>
<dbReference type="Pfam" id="PF01176">
    <property type="entry name" value="eIF-1a"/>
    <property type="match status" value="1"/>
</dbReference>
<evidence type="ECO:0000313" key="7">
    <source>
        <dbReference type="Proteomes" id="UP000002630"/>
    </source>
</evidence>
<feature type="compositionally biased region" description="Acidic residues" evidence="4">
    <location>
        <begin position="240"/>
        <end position="253"/>
    </location>
</feature>
<reference evidence="6 7" key="1">
    <citation type="journal article" date="2010" name="Nature">
        <title>The Ectocarpus genome and the independent evolution of multicellularity in brown algae.</title>
        <authorList>
            <person name="Cock J.M."/>
            <person name="Sterck L."/>
            <person name="Rouze P."/>
            <person name="Scornet D."/>
            <person name="Allen A.E."/>
            <person name="Amoutzias G."/>
            <person name="Anthouard V."/>
            <person name="Artiguenave F."/>
            <person name="Aury J.M."/>
            <person name="Badger J.H."/>
            <person name="Beszteri B."/>
            <person name="Billiau K."/>
            <person name="Bonnet E."/>
            <person name="Bothwell J.H."/>
            <person name="Bowler C."/>
            <person name="Boyen C."/>
            <person name="Brownlee C."/>
            <person name="Carrano C.J."/>
            <person name="Charrier B."/>
            <person name="Cho G.Y."/>
            <person name="Coelho S.M."/>
            <person name="Collen J."/>
            <person name="Corre E."/>
            <person name="Da Silva C."/>
            <person name="Delage L."/>
            <person name="Delaroque N."/>
            <person name="Dittami S.M."/>
            <person name="Doulbeau S."/>
            <person name="Elias M."/>
            <person name="Farnham G."/>
            <person name="Gachon C.M."/>
            <person name="Gschloessl B."/>
            <person name="Heesch S."/>
            <person name="Jabbari K."/>
            <person name="Jubin C."/>
            <person name="Kawai H."/>
            <person name="Kimura K."/>
            <person name="Kloareg B."/>
            <person name="Kupper F.C."/>
            <person name="Lang D."/>
            <person name="Le Bail A."/>
            <person name="Leblanc C."/>
            <person name="Lerouge P."/>
            <person name="Lohr M."/>
            <person name="Lopez P.J."/>
            <person name="Martens C."/>
            <person name="Maumus F."/>
            <person name="Michel G."/>
            <person name="Miranda-Saavedra D."/>
            <person name="Morales J."/>
            <person name="Moreau H."/>
            <person name="Motomura T."/>
            <person name="Nagasato C."/>
            <person name="Napoli C.A."/>
            <person name="Nelson D.R."/>
            <person name="Nyvall-Collen P."/>
            <person name="Peters A.F."/>
            <person name="Pommier C."/>
            <person name="Potin P."/>
            <person name="Poulain J."/>
            <person name="Quesneville H."/>
            <person name="Read B."/>
            <person name="Rensing S.A."/>
            <person name="Ritter A."/>
            <person name="Rousvoal S."/>
            <person name="Samanta M."/>
            <person name="Samson G."/>
            <person name="Schroeder D.C."/>
            <person name="Segurens B."/>
            <person name="Strittmatter M."/>
            <person name="Tonon T."/>
            <person name="Tregear J.W."/>
            <person name="Valentin K."/>
            <person name="von Dassow P."/>
            <person name="Yamagishi T."/>
            <person name="Van de Peer Y."/>
            <person name="Wincker P."/>
        </authorList>
    </citation>
    <scope>NUCLEOTIDE SEQUENCE [LARGE SCALE GENOMIC DNA]</scope>
    <source>
        <strain evidence="7">Ec32 / CCAP1310/4</strain>
    </source>
</reference>
<dbReference type="EMBL" id="FN649727">
    <property type="protein sequence ID" value="CBJ25456.1"/>
    <property type="molecule type" value="Genomic_DNA"/>
</dbReference>